<proteinExistence type="predicted"/>
<reference evidence="1" key="1">
    <citation type="submission" date="2021-08" db="EMBL/GenBank/DDBJ databases">
        <title>Novel anaerobic bacterium isolated from sea squirt in East Sea, Republic of Korea.</title>
        <authorList>
            <person name="Nguyen T.H."/>
            <person name="Li Z."/>
            <person name="Lee Y.-J."/>
            <person name="Ko J."/>
            <person name="Kim S.-G."/>
        </authorList>
    </citation>
    <scope>NUCLEOTIDE SEQUENCE</scope>
    <source>
        <strain evidence="1">KCTC 25031</strain>
    </source>
</reference>
<gene>
    <name evidence="1" type="ORF">K4L44_15945</name>
</gene>
<organism evidence="1 2">
    <name type="scientific">Halosquirtibacter laminarini</name>
    <dbReference type="NCBI Taxonomy" id="3374600"/>
    <lineage>
        <taxon>Bacteria</taxon>
        <taxon>Pseudomonadati</taxon>
        <taxon>Bacteroidota</taxon>
        <taxon>Bacteroidia</taxon>
        <taxon>Marinilabiliales</taxon>
        <taxon>Prolixibacteraceae</taxon>
        <taxon>Halosquirtibacter</taxon>
    </lineage>
</organism>
<evidence type="ECO:0000313" key="2">
    <source>
        <dbReference type="Proteomes" id="UP000826212"/>
    </source>
</evidence>
<sequence length="311" mass="35770">MNIISIVVSKFLNSKIYLFVILLSVLSSCRSTKELMVTDLSSNSNNTELKKMSTSRLMRNVRNNESYYETYGAKKALIDFNYKGNKNAISASFKSKKDSVIIITAQKGIFPVGKLLATEDTIIVVNVLGRETIHANFEKVEKVIGVTVSLEKLENIFSGNPFTLQEDIKGRILRKYKSYTEGGYYVLSSIKNNTTKREKNNKRKKKIVVKKDFKVYAGNNRIEERLYFEPTHFKLKKVVYKNLDTHVSTNINIDKYVNIDNSFFPSVVTISSFKNSTPIFNMRIRLFKIWKDKESSFKFSVPTSYTNKVLK</sequence>
<evidence type="ECO:0000313" key="1">
    <source>
        <dbReference type="EMBL" id="QZE13999.1"/>
    </source>
</evidence>
<protein>
    <submittedName>
        <fullName evidence="1">DUF4292 domain-containing protein</fullName>
    </submittedName>
</protein>
<dbReference type="EMBL" id="CP081303">
    <property type="protein sequence ID" value="QZE13999.1"/>
    <property type="molecule type" value="Genomic_DNA"/>
</dbReference>
<keyword evidence="2" id="KW-1185">Reference proteome</keyword>
<dbReference type="Proteomes" id="UP000826212">
    <property type="component" value="Chromosome"/>
</dbReference>
<name>A0AC61NNL6_9BACT</name>
<accession>A0AC61NNL6</accession>